<feature type="transmembrane region" description="Helical" evidence="7">
    <location>
        <begin position="142"/>
        <end position="164"/>
    </location>
</feature>
<dbReference type="PANTHER" id="PTHR43744:SF9">
    <property type="entry name" value="POLYGALACTURONAN_RHAMNOGALACTURONAN TRANSPORT SYSTEM PERMEASE PROTEIN YTCP"/>
    <property type="match status" value="1"/>
</dbReference>
<feature type="domain" description="ABC transmembrane type-1" evidence="9">
    <location>
        <begin position="107"/>
        <end position="308"/>
    </location>
</feature>
<dbReference type="Gene3D" id="1.10.3720.10">
    <property type="entry name" value="MetI-like"/>
    <property type="match status" value="1"/>
</dbReference>
<evidence type="ECO:0000256" key="3">
    <source>
        <dbReference type="ARBA" id="ARBA00022475"/>
    </source>
</evidence>
<dbReference type="STRING" id="675864.SAMN04489747_1371"/>
<feature type="transmembrane region" description="Helical" evidence="7">
    <location>
        <begin position="107"/>
        <end position="130"/>
    </location>
</feature>
<dbReference type="CDD" id="cd06261">
    <property type="entry name" value="TM_PBP2"/>
    <property type="match status" value="1"/>
</dbReference>
<evidence type="ECO:0000256" key="2">
    <source>
        <dbReference type="ARBA" id="ARBA00022448"/>
    </source>
</evidence>
<dbReference type="AlphaFoldDB" id="A0A1G6W7Y0"/>
<dbReference type="PANTHER" id="PTHR43744">
    <property type="entry name" value="ABC TRANSPORTER PERMEASE PROTEIN MG189-RELATED-RELATED"/>
    <property type="match status" value="1"/>
</dbReference>
<dbReference type="PROSITE" id="PS50928">
    <property type="entry name" value="ABC_TM1"/>
    <property type="match status" value="1"/>
</dbReference>
<keyword evidence="6 7" id="KW-0472">Membrane</keyword>
<dbReference type="InterPro" id="IPR035906">
    <property type="entry name" value="MetI-like_sf"/>
</dbReference>
<reference evidence="10 11" key="1">
    <citation type="submission" date="2016-10" db="EMBL/GenBank/DDBJ databases">
        <authorList>
            <person name="de Groot N.N."/>
        </authorList>
    </citation>
    <scope>NUCLEOTIDE SEQUENCE [LARGE SCALE GENOMIC DNA]</scope>
    <source>
        <strain evidence="10 11">MON 2.2</strain>
    </source>
</reference>
<evidence type="ECO:0000256" key="5">
    <source>
        <dbReference type="ARBA" id="ARBA00022989"/>
    </source>
</evidence>
<dbReference type="Pfam" id="PF00528">
    <property type="entry name" value="BPD_transp_1"/>
    <property type="match status" value="1"/>
</dbReference>
<evidence type="ECO:0000256" key="8">
    <source>
        <dbReference type="SAM" id="MobiDB-lite"/>
    </source>
</evidence>
<accession>A0A1G6W7Y0</accession>
<evidence type="ECO:0000256" key="6">
    <source>
        <dbReference type="ARBA" id="ARBA00023136"/>
    </source>
</evidence>
<evidence type="ECO:0000259" key="9">
    <source>
        <dbReference type="PROSITE" id="PS50928"/>
    </source>
</evidence>
<feature type="transmembrane region" description="Helical" evidence="7">
    <location>
        <begin position="43"/>
        <end position="68"/>
    </location>
</feature>
<dbReference type="EMBL" id="LT629688">
    <property type="protein sequence ID" value="SDD61924.1"/>
    <property type="molecule type" value="Genomic_DNA"/>
</dbReference>
<proteinExistence type="inferred from homology"/>
<dbReference type="InterPro" id="IPR000515">
    <property type="entry name" value="MetI-like"/>
</dbReference>
<feature type="transmembrane region" description="Helical" evidence="7">
    <location>
        <begin position="288"/>
        <end position="308"/>
    </location>
</feature>
<keyword evidence="11" id="KW-1185">Reference proteome</keyword>
<evidence type="ECO:0000256" key="7">
    <source>
        <dbReference type="RuleBase" id="RU363032"/>
    </source>
</evidence>
<keyword evidence="4 7" id="KW-0812">Transmembrane</keyword>
<protein>
    <submittedName>
        <fullName evidence="10">Carbohydrate ABC transporter membrane protein 2, CUT1 family</fullName>
    </submittedName>
</protein>
<comment type="subcellular location">
    <subcellularLocation>
        <location evidence="1 7">Cell membrane</location>
        <topology evidence="1 7">Multi-pass membrane protein</topology>
    </subcellularLocation>
</comment>
<comment type="similarity">
    <text evidence="7">Belongs to the binding-protein-dependent transport system permease family.</text>
</comment>
<dbReference type="GO" id="GO:0055085">
    <property type="term" value="P:transmembrane transport"/>
    <property type="evidence" value="ECO:0007669"/>
    <property type="project" value="InterPro"/>
</dbReference>
<feature type="transmembrane region" description="Helical" evidence="7">
    <location>
        <begin position="215"/>
        <end position="240"/>
    </location>
</feature>
<name>A0A1G6W7Y0_9ACTN</name>
<dbReference type="SUPFAM" id="SSF161098">
    <property type="entry name" value="MetI-like"/>
    <property type="match status" value="1"/>
</dbReference>
<evidence type="ECO:0000256" key="4">
    <source>
        <dbReference type="ARBA" id="ARBA00022692"/>
    </source>
</evidence>
<dbReference type="Proteomes" id="UP000198546">
    <property type="component" value="Chromosome i"/>
</dbReference>
<gene>
    <name evidence="10" type="ORF">SAMN04489747_1371</name>
</gene>
<feature type="transmembrane region" description="Helical" evidence="7">
    <location>
        <begin position="176"/>
        <end position="194"/>
    </location>
</feature>
<evidence type="ECO:0000313" key="10">
    <source>
        <dbReference type="EMBL" id="SDD61924.1"/>
    </source>
</evidence>
<keyword evidence="2 7" id="KW-0813">Transport</keyword>
<dbReference type="RefSeq" id="WP_231946538.1">
    <property type="nucleotide sequence ID" value="NZ_LT629688.1"/>
</dbReference>
<sequence>MTNTDDVRADVVPAALEREHQEGTPTRSPGRGRRQQEPLGSRVFDGVNLLVLVALGVITVLPFIYVIAGSFAGEAELASRPFFLWPNDVDLSSYAYIFSTGTFLRSLLVTIGVTAVGTLVQLALTATMAYPLANRALPGRNLVLNLVIFTMVFGGGMIPTFLIVRELGLLNSYWSLILPLAISPFYLVIIKNFFQELPEELQEAGRIDGCSELGVFFRIVLPLSKPILATFGLFYAVGIWNDFMSPLLYIDDSSKWTLQMFIRQVTVSADLASTLGQLDPAYIPPEQGVKFATVVVGTVPILLIYPFLQKHFAKGMLIGSVKG</sequence>
<keyword evidence="5 7" id="KW-1133">Transmembrane helix</keyword>
<keyword evidence="3" id="KW-1003">Cell membrane</keyword>
<feature type="region of interest" description="Disordered" evidence="8">
    <location>
        <begin position="1"/>
        <end position="38"/>
    </location>
</feature>
<organism evidence="10 11">
    <name type="scientific">Auraticoccus monumenti</name>
    <dbReference type="NCBI Taxonomy" id="675864"/>
    <lineage>
        <taxon>Bacteria</taxon>
        <taxon>Bacillati</taxon>
        <taxon>Actinomycetota</taxon>
        <taxon>Actinomycetes</taxon>
        <taxon>Propionibacteriales</taxon>
        <taxon>Propionibacteriaceae</taxon>
        <taxon>Auraticoccus</taxon>
    </lineage>
</organism>
<evidence type="ECO:0000313" key="11">
    <source>
        <dbReference type="Proteomes" id="UP000198546"/>
    </source>
</evidence>
<evidence type="ECO:0000256" key="1">
    <source>
        <dbReference type="ARBA" id="ARBA00004651"/>
    </source>
</evidence>
<dbReference type="GO" id="GO:0005886">
    <property type="term" value="C:plasma membrane"/>
    <property type="evidence" value="ECO:0007669"/>
    <property type="project" value="UniProtKB-SubCell"/>
</dbReference>